<reference evidence="2 3" key="1">
    <citation type="submission" date="2024-11" db="EMBL/GenBank/DDBJ databases">
        <authorList>
            <person name="Heng Y.C."/>
            <person name="Lim A.C.H."/>
            <person name="Lee J.K.Y."/>
            <person name="Kittelmann S."/>
        </authorList>
    </citation>
    <scope>NUCLEOTIDE SEQUENCE [LARGE SCALE GENOMIC DNA]</scope>
    <source>
        <strain evidence="2 3">WILCCON 0185</strain>
    </source>
</reference>
<evidence type="ECO:0000313" key="3">
    <source>
        <dbReference type="Proteomes" id="UP001623591"/>
    </source>
</evidence>
<dbReference type="Proteomes" id="UP001623591">
    <property type="component" value="Unassembled WGS sequence"/>
</dbReference>
<evidence type="ECO:0000259" key="1">
    <source>
        <dbReference type="Pfam" id="PF14344"/>
    </source>
</evidence>
<protein>
    <submittedName>
        <fullName evidence="2">DUF4397 domain-containing protein</fullName>
    </submittedName>
</protein>
<feature type="domain" description="DUF4397" evidence="1">
    <location>
        <begin position="22"/>
        <end position="136"/>
    </location>
</feature>
<comment type="caution">
    <text evidence="2">The sequence shown here is derived from an EMBL/GenBank/DDBJ whole genome shotgun (WGS) entry which is preliminary data.</text>
</comment>
<sequence>MYYSPYYNKRIDENYRAQQMNSYIRIFHASPNAPAVDVYANGNMLVKNLSYKKVSEYLPVSAGTYNIKVYPSGNMTNPVINTTVSIPENSIFNVAVIGTLPNISLYPIPEPIMGQKFGRPCVRFVHLSPNAPAVDILLADGTKVFNNVSYKGITDYACIPAGTYTFKVNVAGTDNTALTVPNVRLNEDTFYTIYAVGLFGQSPPLEAVLLTEPRQQNEANPVPTIY</sequence>
<dbReference type="EMBL" id="JBJHZZ010000012">
    <property type="protein sequence ID" value="MFL0248077.1"/>
    <property type="molecule type" value="Genomic_DNA"/>
</dbReference>
<proteinExistence type="predicted"/>
<evidence type="ECO:0000313" key="2">
    <source>
        <dbReference type="EMBL" id="MFL0248077.1"/>
    </source>
</evidence>
<dbReference type="RefSeq" id="WP_406770508.1">
    <property type="nucleotide sequence ID" value="NZ_JBJHZZ010000012.1"/>
</dbReference>
<gene>
    <name evidence="2" type="ORF">ACJDUG_13995</name>
</gene>
<dbReference type="InterPro" id="IPR025510">
    <property type="entry name" value="DUF4397"/>
</dbReference>
<organism evidence="2 3">
    <name type="scientific">Candidatus Clostridium stratigraminis</name>
    <dbReference type="NCBI Taxonomy" id="3381661"/>
    <lineage>
        <taxon>Bacteria</taxon>
        <taxon>Bacillati</taxon>
        <taxon>Bacillota</taxon>
        <taxon>Clostridia</taxon>
        <taxon>Eubacteriales</taxon>
        <taxon>Clostridiaceae</taxon>
        <taxon>Clostridium</taxon>
    </lineage>
</organism>
<dbReference type="Pfam" id="PF14344">
    <property type="entry name" value="DUF4397"/>
    <property type="match status" value="1"/>
</dbReference>
<accession>A0ABW8T8N5</accession>
<name>A0ABW8T8N5_9CLOT</name>
<keyword evidence="3" id="KW-1185">Reference proteome</keyword>